<reference evidence="1" key="1">
    <citation type="submission" date="2023-04" db="EMBL/GenBank/DDBJ databases">
        <title>A chromosome-level genome assembly of the parasitoid wasp Eretmocerus hayati.</title>
        <authorList>
            <person name="Zhong Y."/>
            <person name="Liu S."/>
            <person name="Liu Y."/>
        </authorList>
    </citation>
    <scope>NUCLEOTIDE SEQUENCE</scope>
    <source>
        <strain evidence="1">ZJU_SS_LIU_2023</strain>
    </source>
</reference>
<dbReference type="EMBL" id="CM056742">
    <property type="protein sequence ID" value="KAJ8677241.1"/>
    <property type="molecule type" value="Genomic_DNA"/>
</dbReference>
<comment type="caution">
    <text evidence="1">The sequence shown here is derived from an EMBL/GenBank/DDBJ whole genome shotgun (WGS) entry which is preliminary data.</text>
</comment>
<protein>
    <submittedName>
        <fullName evidence="1">Uncharacterized protein</fullName>
    </submittedName>
</protein>
<name>A0ACC2P1E8_9HYME</name>
<dbReference type="Proteomes" id="UP001239111">
    <property type="component" value="Chromosome 2"/>
</dbReference>
<evidence type="ECO:0000313" key="1">
    <source>
        <dbReference type="EMBL" id="KAJ8677241.1"/>
    </source>
</evidence>
<organism evidence="1 2">
    <name type="scientific">Eretmocerus hayati</name>
    <dbReference type="NCBI Taxonomy" id="131215"/>
    <lineage>
        <taxon>Eukaryota</taxon>
        <taxon>Metazoa</taxon>
        <taxon>Ecdysozoa</taxon>
        <taxon>Arthropoda</taxon>
        <taxon>Hexapoda</taxon>
        <taxon>Insecta</taxon>
        <taxon>Pterygota</taxon>
        <taxon>Neoptera</taxon>
        <taxon>Endopterygota</taxon>
        <taxon>Hymenoptera</taxon>
        <taxon>Apocrita</taxon>
        <taxon>Proctotrupomorpha</taxon>
        <taxon>Chalcidoidea</taxon>
        <taxon>Aphelinidae</taxon>
        <taxon>Aphelininae</taxon>
        <taxon>Eretmocerus</taxon>
    </lineage>
</organism>
<evidence type="ECO:0000313" key="2">
    <source>
        <dbReference type="Proteomes" id="UP001239111"/>
    </source>
</evidence>
<accession>A0ACC2P1E8</accession>
<sequence>MSYTFMLSGHSSILEHTLYPAIENGQSYESGLINFSTLNSILNIDATNNKFYYGNGQVLEIPVGSYELTDLEEYLRSAISLRAGVVKLSKIGRSNRVKKFNNCADVRDWSVTLNV</sequence>
<gene>
    <name evidence="1" type="ORF">QAD02_013028</name>
</gene>
<keyword evidence="2" id="KW-1185">Reference proteome</keyword>
<proteinExistence type="predicted"/>